<comment type="caution">
    <text evidence="2">The sequence shown here is derived from an EMBL/GenBank/DDBJ whole genome shotgun (WGS) entry which is preliminary data.</text>
</comment>
<feature type="compositionally biased region" description="Low complexity" evidence="1">
    <location>
        <begin position="74"/>
        <end position="83"/>
    </location>
</feature>
<feature type="compositionally biased region" description="Acidic residues" evidence="1">
    <location>
        <begin position="161"/>
        <end position="178"/>
    </location>
</feature>
<dbReference type="EMBL" id="CAFZ01000076">
    <property type="protein sequence ID" value="CCA70230.1"/>
    <property type="molecule type" value="Genomic_DNA"/>
</dbReference>
<organism evidence="2 3">
    <name type="scientific">Serendipita indica (strain DSM 11827)</name>
    <name type="common">Root endophyte fungus</name>
    <name type="synonym">Piriformospora indica</name>
    <dbReference type="NCBI Taxonomy" id="1109443"/>
    <lineage>
        <taxon>Eukaryota</taxon>
        <taxon>Fungi</taxon>
        <taxon>Dikarya</taxon>
        <taxon>Basidiomycota</taxon>
        <taxon>Agaricomycotina</taxon>
        <taxon>Agaricomycetes</taxon>
        <taxon>Sebacinales</taxon>
        <taxon>Serendipitaceae</taxon>
        <taxon>Serendipita</taxon>
    </lineage>
</organism>
<reference evidence="2 3" key="1">
    <citation type="journal article" date="2011" name="PLoS Pathog.">
        <title>Endophytic Life Strategies Decoded by Genome and Transcriptome Analyses of the Mutualistic Root Symbiont Piriformospora indica.</title>
        <authorList>
            <person name="Zuccaro A."/>
            <person name="Lahrmann U."/>
            <person name="Guldener U."/>
            <person name="Langen G."/>
            <person name="Pfiffi S."/>
            <person name="Biedenkopf D."/>
            <person name="Wong P."/>
            <person name="Samans B."/>
            <person name="Grimm C."/>
            <person name="Basiewicz M."/>
            <person name="Murat C."/>
            <person name="Martin F."/>
            <person name="Kogel K.H."/>
        </authorList>
    </citation>
    <scope>NUCLEOTIDE SEQUENCE [LARGE SCALE GENOMIC DNA]</scope>
    <source>
        <strain evidence="2 3">DSM 11827</strain>
    </source>
</reference>
<evidence type="ECO:0000313" key="3">
    <source>
        <dbReference type="Proteomes" id="UP000007148"/>
    </source>
</evidence>
<feature type="compositionally biased region" description="Polar residues" evidence="1">
    <location>
        <begin position="51"/>
        <end position="64"/>
    </location>
</feature>
<feature type="region of interest" description="Disordered" evidence="1">
    <location>
        <begin position="133"/>
        <end position="232"/>
    </location>
</feature>
<proteinExistence type="predicted"/>
<protein>
    <submittedName>
        <fullName evidence="2">Uncharacterized protein</fullName>
    </submittedName>
</protein>
<evidence type="ECO:0000256" key="1">
    <source>
        <dbReference type="SAM" id="MobiDB-lite"/>
    </source>
</evidence>
<dbReference type="InParanoid" id="G4TFY7"/>
<name>G4TFY7_SERID</name>
<sequence>MEASPQKRILTEAAFEQRKLPRTAATQFLSDELIAQLANVGRRVRYNVSQGYASNRNTPQSTPYGSPVKPIPTNPSNTPQTSPVRFSIFRTEHEIIHEAAGELENVHLDSTNTKPPMTTTNEEKVDLVEKMMAVGESSPRKRRRATHDEDYYSGTEYSSPNDDEDNYSEDEEDEDDDDYNPRNKSKSKSKQPKRSVKALPKTKAMASGRARRPAPFADADKSGPSEKNPFLV</sequence>
<dbReference type="OrthoDB" id="4072855at2759"/>
<dbReference type="HOGENOM" id="CLU_1195278_0_0_1"/>
<feature type="region of interest" description="Disordered" evidence="1">
    <location>
        <begin position="51"/>
        <end position="83"/>
    </location>
</feature>
<keyword evidence="3" id="KW-1185">Reference proteome</keyword>
<accession>G4TFY7</accession>
<dbReference type="Proteomes" id="UP000007148">
    <property type="component" value="Unassembled WGS sequence"/>
</dbReference>
<dbReference type="AlphaFoldDB" id="G4TFY7"/>
<evidence type="ECO:0000313" key="2">
    <source>
        <dbReference type="EMBL" id="CCA70230.1"/>
    </source>
</evidence>
<gene>
    <name evidence="2" type="ORF">PIIN_04169</name>
</gene>
<feature type="compositionally biased region" description="Basic residues" evidence="1">
    <location>
        <begin position="183"/>
        <end position="196"/>
    </location>
</feature>